<organism evidence="2 3">
    <name type="scientific">Microlunatus soli</name>
    <dbReference type="NCBI Taxonomy" id="630515"/>
    <lineage>
        <taxon>Bacteria</taxon>
        <taxon>Bacillati</taxon>
        <taxon>Actinomycetota</taxon>
        <taxon>Actinomycetes</taxon>
        <taxon>Propionibacteriales</taxon>
        <taxon>Propionibacteriaceae</taxon>
        <taxon>Microlunatus</taxon>
    </lineage>
</organism>
<sequence>MRLRLTAIVAAVLLFAGVTAVPPATANPSSGLQRLCLVNEHAPNLEHTVRVPSWMVDRLIEKTLSYRGPCAEYGDRAPLGAGEQVAYTQRVGSRPIAVGWRVDGDSLQGLPTDPPNAGLWCYDKNGDGTTDRMTECTGGYETKLDLSDRFTDAVHSQFSYVLNNWNPMGHMPPHVYDLPHFDVHFYLNDNAERLAIRPGPCPALVNCEDYKLGKDLPDDRYVAPDYADLDAVEPAMGNHLIDPTGPEFNGERFTHTFIYGSWDDEITFYEPMITHEWLAGVADGTQQSACYPMKLPDAWQQSGWFPTRYCIRDLDNRDELSVSMEGFVYRQAA</sequence>
<evidence type="ECO:0000313" key="3">
    <source>
        <dbReference type="Proteomes" id="UP000199103"/>
    </source>
</evidence>
<reference evidence="2 3" key="1">
    <citation type="submission" date="2016-10" db="EMBL/GenBank/DDBJ databases">
        <authorList>
            <person name="de Groot N.N."/>
        </authorList>
    </citation>
    <scope>NUCLEOTIDE SEQUENCE [LARGE SCALE GENOMIC DNA]</scope>
    <source>
        <strain evidence="2 3">DSM 21800</strain>
    </source>
</reference>
<evidence type="ECO:0008006" key="4">
    <source>
        <dbReference type="Google" id="ProtNLM"/>
    </source>
</evidence>
<evidence type="ECO:0000256" key="1">
    <source>
        <dbReference type="SAM" id="SignalP"/>
    </source>
</evidence>
<dbReference type="RefSeq" id="WP_157683446.1">
    <property type="nucleotide sequence ID" value="NZ_LT629772.1"/>
</dbReference>
<gene>
    <name evidence="2" type="ORF">SAMN04489812_2722</name>
</gene>
<dbReference type="Proteomes" id="UP000199103">
    <property type="component" value="Chromosome I"/>
</dbReference>
<dbReference type="OrthoDB" id="2867208at2"/>
<evidence type="ECO:0000313" key="2">
    <source>
        <dbReference type="EMBL" id="SDS69955.1"/>
    </source>
</evidence>
<dbReference type="AlphaFoldDB" id="A0A1H1UBS9"/>
<proteinExistence type="predicted"/>
<dbReference type="STRING" id="630515.SAMN04489812_2722"/>
<keyword evidence="3" id="KW-1185">Reference proteome</keyword>
<accession>A0A1H1UBS9</accession>
<name>A0A1H1UBS9_9ACTN</name>
<protein>
    <recommendedName>
        <fullName evidence="4">DUF5602 domain-containing protein</fullName>
    </recommendedName>
</protein>
<dbReference type="EMBL" id="LT629772">
    <property type="protein sequence ID" value="SDS69955.1"/>
    <property type="molecule type" value="Genomic_DNA"/>
</dbReference>
<feature type="signal peptide" evidence="1">
    <location>
        <begin position="1"/>
        <end position="26"/>
    </location>
</feature>
<keyword evidence="1" id="KW-0732">Signal</keyword>
<feature type="chain" id="PRO_5009262085" description="DUF5602 domain-containing protein" evidence="1">
    <location>
        <begin position="27"/>
        <end position="333"/>
    </location>
</feature>